<comment type="caution">
    <text evidence="3">The sequence shown here is derived from an EMBL/GenBank/DDBJ whole genome shotgun (WGS) entry which is preliminary data.</text>
</comment>
<keyword evidence="4" id="KW-1185">Reference proteome</keyword>
<dbReference type="Gene3D" id="2.120.10.80">
    <property type="entry name" value="Kelch-type beta propeller"/>
    <property type="match status" value="2"/>
</dbReference>
<dbReference type="OrthoDB" id="7923847at2759"/>
<dbReference type="SUPFAM" id="SSF50965">
    <property type="entry name" value="Galactose oxidase, central domain"/>
    <property type="match status" value="1"/>
</dbReference>
<keyword evidence="2" id="KW-0677">Repeat</keyword>
<accession>A0A7D9L7T5</accession>
<dbReference type="Pfam" id="PF24681">
    <property type="entry name" value="Kelch_KLHDC2_KLHL20_DRC7"/>
    <property type="match status" value="1"/>
</dbReference>
<gene>
    <name evidence="3" type="ORF">PACLA_8A046132</name>
</gene>
<dbReference type="PANTHER" id="PTHR45632">
    <property type="entry name" value="LD33804P"/>
    <property type="match status" value="1"/>
</dbReference>
<dbReference type="SMART" id="SM00612">
    <property type="entry name" value="Kelch"/>
    <property type="match status" value="4"/>
</dbReference>
<dbReference type="InterPro" id="IPR006652">
    <property type="entry name" value="Kelch_1"/>
</dbReference>
<dbReference type="AlphaFoldDB" id="A0A7D9L7T5"/>
<evidence type="ECO:0000313" key="4">
    <source>
        <dbReference type="Proteomes" id="UP001152795"/>
    </source>
</evidence>
<keyword evidence="1" id="KW-0880">Kelch repeat</keyword>
<reference evidence="3" key="1">
    <citation type="submission" date="2020-04" db="EMBL/GenBank/DDBJ databases">
        <authorList>
            <person name="Alioto T."/>
            <person name="Alioto T."/>
            <person name="Gomez Garrido J."/>
        </authorList>
    </citation>
    <scope>NUCLEOTIDE SEQUENCE</scope>
    <source>
        <strain evidence="3">A484AB</strain>
    </source>
</reference>
<dbReference type="InterPro" id="IPR011043">
    <property type="entry name" value="Gal_Oxase/kelch_b-propeller"/>
</dbReference>
<organism evidence="3 4">
    <name type="scientific">Paramuricea clavata</name>
    <name type="common">Red gorgonian</name>
    <name type="synonym">Violescent sea-whip</name>
    <dbReference type="NCBI Taxonomy" id="317549"/>
    <lineage>
        <taxon>Eukaryota</taxon>
        <taxon>Metazoa</taxon>
        <taxon>Cnidaria</taxon>
        <taxon>Anthozoa</taxon>
        <taxon>Octocorallia</taxon>
        <taxon>Malacalcyonacea</taxon>
        <taxon>Plexauridae</taxon>
        <taxon>Paramuricea</taxon>
    </lineage>
</organism>
<evidence type="ECO:0000313" key="3">
    <source>
        <dbReference type="EMBL" id="CAB4028076.1"/>
    </source>
</evidence>
<proteinExistence type="predicted"/>
<dbReference type="Proteomes" id="UP001152795">
    <property type="component" value="Unassembled WGS sequence"/>
</dbReference>
<dbReference type="InterPro" id="IPR015915">
    <property type="entry name" value="Kelch-typ_b-propeller"/>
</dbReference>
<evidence type="ECO:0000256" key="2">
    <source>
        <dbReference type="ARBA" id="ARBA00022737"/>
    </source>
</evidence>
<sequence length="375" mass="42280">MPRGVRSIHTDLHKSKILVKRAGNFGLKRRDFCPKTKEIRARFRSLGVEVQDCGQTQDVEKLEGRSADLVLSPSTQEILNTHREDILVASGACDRAEIYSWQENAWYEVSEMNESHVGASSFVYNDRLYVVGGVFTETIEMLDLNELPLKWTEYPDGFPYEIGGNPTVVYQQRVITVGGFIDDEDKNCNAISELQLASPCTMKQLCPMPQPRIWHAVEAFDDKVLILGGANGDHNYDVLDGVLEFDPEKNECKELPSLPYPVEEMATVRWRDQVVVLGGCDKDDEALNDVFMYDSKTGENTVLPSMLEKRRGCCAVVTRNTIVVMGGVNDAHGYLDSVEYFTMGGSTWKYLPSMKKERWQAVAIVLPSTRKYVQV</sequence>
<dbReference type="EMBL" id="CACRXK020015227">
    <property type="protein sequence ID" value="CAB4028076.1"/>
    <property type="molecule type" value="Genomic_DNA"/>
</dbReference>
<protein>
    <submittedName>
        <fullName evidence="3">Kelch 40</fullName>
    </submittedName>
</protein>
<evidence type="ECO:0000256" key="1">
    <source>
        <dbReference type="ARBA" id="ARBA00022441"/>
    </source>
</evidence>
<dbReference type="PANTHER" id="PTHR45632:SF3">
    <property type="entry name" value="KELCH-LIKE PROTEIN 32"/>
    <property type="match status" value="1"/>
</dbReference>
<name>A0A7D9L7T5_PARCT</name>